<organism evidence="3 4">
    <name type="scientific">Flavobacterium rhizosphaerae</name>
    <dbReference type="NCBI Taxonomy" id="3163298"/>
    <lineage>
        <taxon>Bacteria</taxon>
        <taxon>Pseudomonadati</taxon>
        <taxon>Bacteroidota</taxon>
        <taxon>Flavobacteriia</taxon>
        <taxon>Flavobacteriales</taxon>
        <taxon>Flavobacteriaceae</taxon>
        <taxon>Flavobacterium</taxon>
    </lineage>
</organism>
<feature type="signal peptide" evidence="1">
    <location>
        <begin position="1"/>
        <end position="21"/>
    </location>
</feature>
<evidence type="ECO:0000256" key="1">
    <source>
        <dbReference type="SAM" id="SignalP"/>
    </source>
</evidence>
<gene>
    <name evidence="3" type="ORF">ABS766_05435</name>
</gene>
<comment type="caution">
    <text evidence="3">The sequence shown here is derived from an EMBL/GenBank/DDBJ whole genome shotgun (WGS) entry which is preliminary data.</text>
</comment>
<dbReference type="EMBL" id="JBELPZ010000003">
    <property type="protein sequence ID" value="MFL9843858.1"/>
    <property type="molecule type" value="Genomic_DNA"/>
</dbReference>
<reference evidence="3 4" key="1">
    <citation type="submission" date="2024-06" db="EMBL/GenBank/DDBJ databases">
        <authorList>
            <person name="Kaempfer P."/>
            <person name="Viver T."/>
        </authorList>
    </citation>
    <scope>NUCLEOTIDE SEQUENCE [LARGE SCALE GENOMIC DNA]</scope>
    <source>
        <strain evidence="3 4">ST-119</strain>
    </source>
</reference>
<dbReference type="RefSeq" id="WP_408084106.1">
    <property type="nucleotide sequence ID" value="NZ_JBELPZ010000003.1"/>
</dbReference>
<dbReference type="InterPro" id="IPR025665">
    <property type="entry name" value="Beta-barrel_OMP_2"/>
</dbReference>
<feature type="domain" description="Outer membrane protein beta-barrel" evidence="2">
    <location>
        <begin position="21"/>
        <end position="152"/>
    </location>
</feature>
<feature type="chain" id="PRO_5047228762" evidence="1">
    <location>
        <begin position="22"/>
        <end position="175"/>
    </location>
</feature>
<accession>A0ABW8YXR9</accession>
<evidence type="ECO:0000313" key="3">
    <source>
        <dbReference type="EMBL" id="MFL9843858.1"/>
    </source>
</evidence>
<proteinExistence type="predicted"/>
<name>A0ABW8YXR9_9FLAO</name>
<dbReference type="InterPro" id="IPR011250">
    <property type="entry name" value="OMP/PagP_B-barrel"/>
</dbReference>
<evidence type="ECO:0000313" key="4">
    <source>
        <dbReference type="Proteomes" id="UP001629156"/>
    </source>
</evidence>
<keyword evidence="4" id="KW-1185">Reference proteome</keyword>
<keyword evidence="1" id="KW-0732">Signal</keyword>
<dbReference type="Pfam" id="PF13568">
    <property type="entry name" value="OMP_b-brl_2"/>
    <property type="match status" value="1"/>
</dbReference>
<evidence type="ECO:0000259" key="2">
    <source>
        <dbReference type="Pfam" id="PF13568"/>
    </source>
</evidence>
<sequence length="175" mass="19106">MKKILILLAVLLGVFSMQGQAFGFKVGPNFASLGGNDSGSLNVLTNFHVGALYEVDVLKFMSVQPELIYSVQGAKTKDNDEVKLNYINLPVMIKVYVTDELNLQAGPQAGILLGESEGFKNYQSKTFDYGISGGLEFFLSNSFFAQARYYSGARSISGNADLKNRVVQVSVGFMF</sequence>
<protein>
    <submittedName>
        <fullName evidence="3">Porin family protein</fullName>
    </submittedName>
</protein>
<dbReference type="Proteomes" id="UP001629156">
    <property type="component" value="Unassembled WGS sequence"/>
</dbReference>
<dbReference type="SUPFAM" id="SSF56925">
    <property type="entry name" value="OMPA-like"/>
    <property type="match status" value="1"/>
</dbReference>